<evidence type="ECO:0000259" key="5">
    <source>
        <dbReference type="Pfam" id="PF01593"/>
    </source>
</evidence>
<sequence>MHTPTLIIGGGLSGLSLAYTLERAGQSYTLVEARERLGGRIKSLTVEGANFDLGPSWVWPGQHRVAQLADALDLHLFEQWSDGAQLFEQASGDVVQGQGFMSMAGSLRIAGGSSALTDALAACLEPQSIRLGCTVTAIDDSPAAQLSDGQAITADRIALCIPPRLAATLCFTPALPDNAQAALNAIPTWMGAHAKFVAVYPTPFWRKNGLSGDASSRRGPLAEIHDASPAGGSFGALFGFVGLPADMRAQAGDAVQTAALAQLENLFGPKAGTPIAATLMDWSQDPFTTTAADATPPPGHPPYTMPAPLRRIWEDKLIFAVTEMAPDNGGLIEGALAAAEAAARKIIG</sequence>
<evidence type="ECO:0000256" key="2">
    <source>
        <dbReference type="ARBA" id="ARBA00005995"/>
    </source>
</evidence>
<name>A0A1R3X3L6_9RHOB</name>
<evidence type="ECO:0000313" key="7">
    <source>
        <dbReference type="Proteomes" id="UP000186997"/>
    </source>
</evidence>
<dbReference type="SUPFAM" id="SSF54373">
    <property type="entry name" value="FAD-linked reductases, C-terminal domain"/>
    <property type="match status" value="1"/>
</dbReference>
<dbReference type="PANTHER" id="PTHR43563">
    <property type="entry name" value="AMINE OXIDASE"/>
    <property type="match status" value="1"/>
</dbReference>
<dbReference type="STRING" id="287098.SAMN05421665_2083"/>
<dbReference type="Pfam" id="PF01593">
    <property type="entry name" value="Amino_oxidase"/>
    <property type="match status" value="2"/>
</dbReference>
<dbReference type="RefSeq" id="WP_076659457.1">
    <property type="nucleotide sequence ID" value="NZ_FTPR01000001.1"/>
</dbReference>
<dbReference type="PANTHER" id="PTHR43563:SF1">
    <property type="entry name" value="AMINE OXIDASE [FLAVIN-CONTAINING] B"/>
    <property type="match status" value="1"/>
</dbReference>
<organism evidence="6 7">
    <name type="scientific">Yoonia rosea</name>
    <dbReference type="NCBI Taxonomy" id="287098"/>
    <lineage>
        <taxon>Bacteria</taxon>
        <taxon>Pseudomonadati</taxon>
        <taxon>Pseudomonadota</taxon>
        <taxon>Alphaproteobacteria</taxon>
        <taxon>Rhodobacterales</taxon>
        <taxon>Paracoccaceae</taxon>
        <taxon>Yoonia</taxon>
    </lineage>
</organism>
<dbReference type="InterPro" id="IPR036188">
    <property type="entry name" value="FAD/NAD-bd_sf"/>
</dbReference>
<feature type="binding site" evidence="4">
    <location>
        <position position="323"/>
    </location>
    <ligand>
        <name>FAD</name>
        <dbReference type="ChEBI" id="CHEBI:57692"/>
    </ligand>
</feature>
<proteinExistence type="inferred from homology"/>
<evidence type="ECO:0000256" key="3">
    <source>
        <dbReference type="ARBA" id="ARBA00023002"/>
    </source>
</evidence>
<dbReference type="AlphaFoldDB" id="A0A1R3X3L6"/>
<reference evidence="7" key="1">
    <citation type="submission" date="2017-01" db="EMBL/GenBank/DDBJ databases">
        <authorList>
            <person name="Varghese N."/>
            <person name="Submissions S."/>
        </authorList>
    </citation>
    <scope>NUCLEOTIDE SEQUENCE [LARGE SCALE GENOMIC DNA]</scope>
    <source>
        <strain evidence="7">DSM 29591</strain>
    </source>
</reference>
<dbReference type="InterPro" id="IPR002937">
    <property type="entry name" value="Amino_oxidase"/>
</dbReference>
<accession>A0A1R3X3L6</accession>
<evidence type="ECO:0000313" key="6">
    <source>
        <dbReference type="EMBL" id="SIT85535.1"/>
    </source>
</evidence>
<evidence type="ECO:0000256" key="1">
    <source>
        <dbReference type="ARBA" id="ARBA00001974"/>
    </source>
</evidence>
<dbReference type="OrthoDB" id="337830at2"/>
<dbReference type="Gene3D" id="3.50.50.60">
    <property type="entry name" value="FAD/NAD(P)-binding domain"/>
    <property type="match status" value="2"/>
</dbReference>
<evidence type="ECO:0000256" key="4">
    <source>
        <dbReference type="PIRSR" id="PIRSR601613-1"/>
    </source>
</evidence>
<keyword evidence="7" id="KW-1185">Reference proteome</keyword>
<dbReference type="SUPFAM" id="SSF51905">
    <property type="entry name" value="FAD/NAD(P)-binding domain"/>
    <property type="match status" value="1"/>
</dbReference>
<dbReference type="EMBL" id="FTPR01000001">
    <property type="protein sequence ID" value="SIT85535.1"/>
    <property type="molecule type" value="Genomic_DNA"/>
</dbReference>
<feature type="binding site" evidence="4">
    <location>
        <position position="240"/>
    </location>
    <ligand>
        <name>substrate</name>
    </ligand>
</feature>
<dbReference type="GO" id="GO:0016491">
    <property type="term" value="F:oxidoreductase activity"/>
    <property type="evidence" value="ECO:0007669"/>
    <property type="project" value="UniProtKB-KW"/>
</dbReference>
<feature type="domain" description="Amine oxidase" evidence="5">
    <location>
        <begin position="96"/>
        <end position="347"/>
    </location>
</feature>
<gene>
    <name evidence="6" type="ORF">SAMN05421665_2083</name>
</gene>
<keyword evidence="3" id="KW-0560">Oxidoreductase</keyword>
<comment type="similarity">
    <text evidence="2">Belongs to the flavin monoamine oxidase family.</text>
</comment>
<protein>
    <submittedName>
        <fullName evidence="6">Monoamine oxidase</fullName>
    </submittedName>
</protein>
<dbReference type="Proteomes" id="UP000186997">
    <property type="component" value="Unassembled WGS sequence"/>
</dbReference>
<dbReference type="PRINTS" id="PR00757">
    <property type="entry name" value="AMINEOXDASEF"/>
</dbReference>
<dbReference type="InterPro" id="IPR050703">
    <property type="entry name" value="Flavin_MAO"/>
</dbReference>
<dbReference type="InterPro" id="IPR001613">
    <property type="entry name" value="Flavin_amine_oxidase"/>
</dbReference>
<feature type="binding site" evidence="4">
    <location>
        <position position="135"/>
    </location>
    <ligand>
        <name>FAD</name>
        <dbReference type="ChEBI" id="CHEBI:57692"/>
    </ligand>
</feature>
<feature type="domain" description="Amine oxidase" evidence="5">
    <location>
        <begin position="12"/>
        <end position="86"/>
    </location>
</feature>
<comment type="cofactor">
    <cofactor evidence="1">
        <name>FAD</name>
        <dbReference type="ChEBI" id="CHEBI:57692"/>
    </cofactor>
</comment>